<dbReference type="HOGENOM" id="CLU_645338_0_0_5"/>
<dbReference type="Gene3D" id="1.10.443.10">
    <property type="entry name" value="Intergrase catalytic core"/>
    <property type="match status" value="1"/>
</dbReference>
<name>M9R8R6_9RHOB</name>
<dbReference type="Pfam" id="PF00589">
    <property type="entry name" value="Phage_integrase"/>
    <property type="match status" value="1"/>
</dbReference>
<dbReference type="OrthoDB" id="6388170at2"/>
<keyword evidence="2" id="KW-0229">DNA integration</keyword>
<dbReference type="InterPro" id="IPR025166">
    <property type="entry name" value="Integrase_DNA_bind_dom"/>
</dbReference>
<dbReference type="InterPro" id="IPR050808">
    <property type="entry name" value="Phage_Integrase"/>
</dbReference>
<dbReference type="Pfam" id="PF13356">
    <property type="entry name" value="Arm-DNA-bind_3"/>
    <property type="match status" value="1"/>
</dbReference>
<dbReference type="STRING" id="391626.OAN307_c30730"/>
<comment type="similarity">
    <text evidence="1">Belongs to the 'phage' integrase family.</text>
</comment>
<dbReference type="InterPro" id="IPR002104">
    <property type="entry name" value="Integrase_catalytic"/>
</dbReference>
<dbReference type="KEGG" id="oat:OAN307_c30730"/>
<evidence type="ECO:0000313" key="6">
    <source>
        <dbReference type="EMBL" id="AGI68612.1"/>
    </source>
</evidence>
<dbReference type="Proteomes" id="UP000005307">
    <property type="component" value="Chromosome"/>
</dbReference>
<dbReference type="InterPro" id="IPR011010">
    <property type="entry name" value="DNA_brk_join_enz"/>
</dbReference>
<keyword evidence="4" id="KW-0233">DNA recombination</keyword>
<accession>M9R8R6</accession>
<dbReference type="PROSITE" id="PS51898">
    <property type="entry name" value="TYR_RECOMBINASE"/>
    <property type="match status" value="1"/>
</dbReference>
<sequence length="425" mass="48556">MQTKITQRTLANIDGTGTRTFIWDTALVGFGIEVSAKGRASYVCEARIKGTGRKFRQKIGSVDLIPLDDARSDARSMLLQAFKGIDPRFEKQEVEQGPKTVGQAVTDYIDAKRHKLASSTVRDYRVTFSSCLSDWEHLPLGQLNGQMVATRYSKLLGQHSVAYTNKVMRNLRAALNYHGLEPNPVKFLTRKDLMAVDAPRNRFLSAHEIYIIYGYFSTFQHPISRVVLFCILTGVRKNEALKLTWANVTSQTILFAGDIQKNHKPHHVPRVGLLDSILGDRGEPLDLVFGYTQYSFRKPFDRFKQRPELVGWAYWTMHDLRRTFSEHMNLIGYGASDVSLASNRSDNSVTVKHYLGGQLAKENLLRRMYTDLQRQVYYYWHEGGSSQVMVAPKDYMPAIFMEPELTEVEWQEYQESLVGVETSTF</sequence>
<evidence type="ECO:0000313" key="7">
    <source>
        <dbReference type="Proteomes" id="UP000005307"/>
    </source>
</evidence>
<reference evidence="6 7" key="1">
    <citation type="journal article" date="2013" name="PLoS ONE">
        <title>Poles Apart: Arctic and Antarctic Octadecabacter strains Share High Genome Plasticity and a New Type of Xanthorhodopsin.</title>
        <authorList>
            <person name="Vollmers J."/>
            <person name="Voget S."/>
            <person name="Dietrich S."/>
            <person name="Gollnow K."/>
            <person name="Smits M."/>
            <person name="Meyer K."/>
            <person name="Brinkhoff T."/>
            <person name="Simon M."/>
            <person name="Daniel R."/>
        </authorList>
    </citation>
    <scope>NUCLEOTIDE SEQUENCE [LARGE SCALE GENOMIC DNA]</scope>
    <source>
        <strain evidence="6 7">307</strain>
    </source>
</reference>
<dbReference type="GO" id="GO:0006310">
    <property type="term" value="P:DNA recombination"/>
    <property type="evidence" value="ECO:0007669"/>
    <property type="project" value="UniProtKB-KW"/>
</dbReference>
<evidence type="ECO:0000256" key="3">
    <source>
        <dbReference type="ARBA" id="ARBA00023125"/>
    </source>
</evidence>
<protein>
    <submittedName>
        <fullName evidence="6">DNA integration/recombination/inversion protein</fullName>
    </submittedName>
</protein>
<dbReference type="PANTHER" id="PTHR30629:SF2">
    <property type="entry name" value="PROPHAGE INTEGRASE INTS-RELATED"/>
    <property type="match status" value="1"/>
</dbReference>
<dbReference type="Gene3D" id="3.30.160.390">
    <property type="entry name" value="Integrase, DNA-binding domain"/>
    <property type="match status" value="1"/>
</dbReference>
<dbReference type="PANTHER" id="PTHR30629">
    <property type="entry name" value="PROPHAGE INTEGRASE"/>
    <property type="match status" value="1"/>
</dbReference>
<dbReference type="RefSeq" id="WP_015500593.1">
    <property type="nucleotide sequence ID" value="NC_020911.1"/>
</dbReference>
<organism evidence="6 7">
    <name type="scientific">Octadecabacter antarcticus 307</name>
    <dbReference type="NCBI Taxonomy" id="391626"/>
    <lineage>
        <taxon>Bacteria</taxon>
        <taxon>Pseudomonadati</taxon>
        <taxon>Pseudomonadota</taxon>
        <taxon>Alphaproteobacteria</taxon>
        <taxon>Rhodobacterales</taxon>
        <taxon>Roseobacteraceae</taxon>
        <taxon>Octadecabacter</taxon>
    </lineage>
</organism>
<keyword evidence="3" id="KW-0238">DNA-binding</keyword>
<dbReference type="InterPro" id="IPR038488">
    <property type="entry name" value="Integrase_DNA-bd_sf"/>
</dbReference>
<evidence type="ECO:0000259" key="5">
    <source>
        <dbReference type="PROSITE" id="PS51898"/>
    </source>
</evidence>
<evidence type="ECO:0000256" key="4">
    <source>
        <dbReference type="ARBA" id="ARBA00023172"/>
    </source>
</evidence>
<dbReference type="InterPro" id="IPR010998">
    <property type="entry name" value="Integrase_recombinase_N"/>
</dbReference>
<dbReference type="AlphaFoldDB" id="M9R8R6"/>
<dbReference type="GO" id="GO:0015074">
    <property type="term" value="P:DNA integration"/>
    <property type="evidence" value="ECO:0007669"/>
    <property type="project" value="UniProtKB-KW"/>
</dbReference>
<dbReference type="EMBL" id="CP003740">
    <property type="protein sequence ID" value="AGI68612.1"/>
    <property type="molecule type" value="Genomic_DNA"/>
</dbReference>
<evidence type="ECO:0000256" key="1">
    <source>
        <dbReference type="ARBA" id="ARBA00008857"/>
    </source>
</evidence>
<dbReference type="Gene3D" id="1.10.150.130">
    <property type="match status" value="1"/>
</dbReference>
<dbReference type="GO" id="GO:0003677">
    <property type="term" value="F:DNA binding"/>
    <property type="evidence" value="ECO:0007669"/>
    <property type="project" value="UniProtKB-KW"/>
</dbReference>
<dbReference type="SUPFAM" id="SSF56349">
    <property type="entry name" value="DNA breaking-rejoining enzymes"/>
    <property type="match status" value="1"/>
</dbReference>
<keyword evidence="7" id="KW-1185">Reference proteome</keyword>
<proteinExistence type="inferred from homology"/>
<dbReference type="InterPro" id="IPR013762">
    <property type="entry name" value="Integrase-like_cat_sf"/>
</dbReference>
<evidence type="ECO:0000256" key="2">
    <source>
        <dbReference type="ARBA" id="ARBA00022908"/>
    </source>
</evidence>
<feature type="domain" description="Tyr recombinase" evidence="5">
    <location>
        <begin position="199"/>
        <end position="370"/>
    </location>
</feature>
<gene>
    <name evidence="6" type="ORF">OAN307_c30730</name>
</gene>
<dbReference type="eggNOG" id="COG0582">
    <property type="taxonomic scope" value="Bacteria"/>
</dbReference>